<evidence type="ECO:0000256" key="4">
    <source>
        <dbReference type="ARBA" id="ARBA00022801"/>
    </source>
</evidence>
<feature type="transmembrane region" description="Helical" evidence="7">
    <location>
        <begin position="39"/>
        <end position="59"/>
    </location>
</feature>
<feature type="transmembrane region" description="Helical" evidence="7">
    <location>
        <begin position="157"/>
        <end position="177"/>
    </location>
</feature>
<accession>A0ABS3GUH1</accession>
<dbReference type="Pfam" id="PF01435">
    <property type="entry name" value="Peptidase_M48"/>
    <property type="match status" value="1"/>
</dbReference>
<evidence type="ECO:0000256" key="7">
    <source>
        <dbReference type="SAM" id="Phobius"/>
    </source>
</evidence>
<sequence>MIKNQLFLIIKDSFGLIKWKNEEINNFATELKRILATNFIYLLIGGIFLLYYPLIFMFFMETDSGNTFTKIISFITLLLVFSQCLFSVTPILINILKDILVIQNEFVRDNNLLIKNVIIDRTRELKKGNIIKVILIILFLVIFTFTCNLIFKTIVNSNYVMLIGGIMLLLLVSMKLYELVEKKRKYKLEKQNIIVDNKYLLQWEDEICEMCQNASVYDVEIIVEDSSVRNAYAICERYKKPKIIITRAMIEYLFRQSGQNSSLLSKFIKIIIGHELIHLKYKDNLSVNKRVFVGYLSLFLTTTISMLLLTISTYGFIKPFICIFLLFFMPDSWIICNERYWRQISELRADRLGIKLSGCNPKVFSEMWQLLDRIDSEMRYINDLDESNVMYKFYKRYLENEDHPNLEYRIKLINLNNKWSIMDYVKHMYVMSYWIKKRKGWNGK</sequence>
<keyword evidence="5" id="KW-0862">Zinc</keyword>
<feature type="transmembrane region" description="Helical" evidence="7">
    <location>
        <begin position="130"/>
        <end position="151"/>
    </location>
</feature>
<evidence type="ECO:0000256" key="5">
    <source>
        <dbReference type="ARBA" id="ARBA00022833"/>
    </source>
</evidence>
<evidence type="ECO:0000259" key="8">
    <source>
        <dbReference type="Pfam" id="PF01435"/>
    </source>
</evidence>
<keyword evidence="4" id="KW-0378">Hydrolase</keyword>
<comment type="cofactor">
    <cofactor evidence="1">
        <name>Zn(2+)</name>
        <dbReference type="ChEBI" id="CHEBI:29105"/>
    </cofactor>
</comment>
<organism evidence="9 10">
    <name type="scientific">Candidatus Enterococcus ikei</name>
    <dbReference type="NCBI Taxonomy" id="2815326"/>
    <lineage>
        <taxon>Bacteria</taxon>
        <taxon>Bacillati</taxon>
        <taxon>Bacillota</taxon>
        <taxon>Bacilli</taxon>
        <taxon>Lactobacillales</taxon>
        <taxon>Enterococcaceae</taxon>
        <taxon>Enterococcus</taxon>
    </lineage>
</organism>
<keyword evidence="10" id="KW-1185">Reference proteome</keyword>
<evidence type="ECO:0000313" key="9">
    <source>
        <dbReference type="EMBL" id="MBO0438896.1"/>
    </source>
</evidence>
<keyword evidence="2" id="KW-0645">Protease</keyword>
<reference evidence="9 10" key="1">
    <citation type="submission" date="2021-03" db="EMBL/GenBank/DDBJ databases">
        <title>Enterococcal diversity collection.</title>
        <authorList>
            <person name="Gilmore M.S."/>
            <person name="Schwartzman J."/>
            <person name="Van Tyne D."/>
            <person name="Martin M."/>
            <person name="Earl A.M."/>
            <person name="Manson A.L."/>
            <person name="Straub T."/>
            <person name="Salamzade R."/>
            <person name="Saavedra J."/>
            <person name="Lebreton F."/>
            <person name="Prichula J."/>
            <person name="Schaufler K."/>
            <person name="Gaca A."/>
            <person name="Sgardioli B."/>
            <person name="Wagenaar J."/>
            <person name="Strong T."/>
        </authorList>
    </citation>
    <scope>NUCLEOTIDE SEQUENCE [LARGE SCALE GENOMIC DNA]</scope>
    <source>
        <strain evidence="9 10">DIV0869a</strain>
    </source>
</reference>
<feature type="transmembrane region" description="Helical" evidence="7">
    <location>
        <begin position="317"/>
        <end position="336"/>
    </location>
</feature>
<comment type="caution">
    <text evidence="9">The sequence shown here is derived from an EMBL/GenBank/DDBJ whole genome shotgun (WGS) entry which is preliminary data.</text>
</comment>
<keyword evidence="3" id="KW-0479">Metal-binding</keyword>
<gene>
    <name evidence="9" type="ORF">JZO69_00790</name>
</gene>
<keyword evidence="7" id="KW-1133">Transmembrane helix</keyword>
<dbReference type="RefSeq" id="WP_207111009.1">
    <property type="nucleotide sequence ID" value="NZ_JAFLWD010000002.1"/>
</dbReference>
<dbReference type="Gene3D" id="3.30.2010.10">
    <property type="entry name" value="Metalloproteases ('zincins'), catalytic domain"/>
    <property type="match status" value="1"/>
</dbReference>
<evidence type="ECO:0000256" key="3">
    <source>
        <dbReference type="ARBA" id="ARBA00022723"/>
    </source>
</evidence>
<evidence type="ECO:0000256" key="6">
    <source>
        <dbReference type="ARBA" id="ARBA00023049"/>
    </source>
</evidence>
<evidence type="ECO:0000256" key="1">
    <source>
        <dbReference type="ARBA" id="ARBA00001947"/>
    </source>
</evidence>
<keyword evidence="7" id="KW-0812">Transmembrane</keyword>
<dbReference type="EMBL" id="JAFLWD010000002">
    <property type="protein sequence ID" value="MBO0438896.1"/>
    <property type="molecule type" value="Genomic_DNA"/>
</dbReference>
<keyword evidence="7" id="KW-0472">Membrane</keyword>
<name>A0ABS3GUH1_9ENTE</name>
<dbReference type="Proteomes" id="UP000664632">
    <property type="component" value="Unassembled WGS sequence"/>
</dbReference>
<keyword evidence="6 9" id="KW-0482">Metalloprotease</keyword>
<evidence type="ECO:0000313" key="10">
    <source>
        <dbReference type="Proteomes" id="UP000664632"/>
    </source>
</evidence>
<protein>
    <submittedName>
        <fullName evidence="9">M48 family metalloprotease</fullName>
    </submittedName>
</protein>
<feature type="transmembrane region" description="Helical" evidence="7">
    <location>
        <begin position="292"/>
        <end position="311"/>
    </location>
</feature>
<feature type="domain" description="Peptidase M48" evidence="8">
    <location>
        <begin position="216"/>
        <end position="412"/>
    </location>
</feature>
<dbReference type="InterPro" id="IPR001915">
    <property type="entry name" value="Peptidase_M48"/>
</dbReference>
<proteinExistence type="predicted"/>
<feature type="transmembrane region" description="Helical" evidence="7">
    <location>
        <begin position="71"/>
        <end position="93"/>
    </location>
</feature>
<dbReference type="GO" id="GO:0008237">
    <property type="term" value="F:metallopeptidase activity"/>
    <property type="evidence" value="ECO:0007669"/>
    <property type="project" value="UniProtKB-KW"/>
</dbReference>
<evidence type="ECO:0000256" key="2">
    <source>
        <dbReference type="ARBA" id="ARBA00022670"/>
    </source>
</evidence>